<evidence type="ECO:0000256" key="1">
    <source>
        <dbReference type="ARBA" id="ARBA00022801"/>
    </source>
</evidence>
<dbReference type="Proteomes" id="UP000298058">
    <property type="component" value="Unassembled WGS sequence"/>
</dbReference>
<protein>
    <submittedName>
        <fullName evidence="4">Stage II sporulation protein E</fullName>
    </submittedName>
</protein>
<evidence type="ECO:0000259" key="3">
    <source>
        <dbReference type="SMART" id="SM00331"/>
    </source>
</evidence>
<organism evidence="4 5">
    <name type="scientific">Leptospira idonii</name>
    <dbReference type="NCBI Taxonomy" id="1193500"/>
    <lineage>
        <taxon>Bacteria</taxon>
        <taxon>Pseudomonadati</taxon>
        <taxon>Spirochaetota</taxon>
        <taxon>Spirochaetia</taxon>
        <taxon>Leptospirales</taxon>
        <taxon>Leptospiraceae</taxon>
        <taxon>Leptospira</taxon>
    </lineage>
</organism>
<evidence type="ECO:0000256" key="2">
    <source>
        <dbReference type="SAM" id="Phobius"/>
    </source>
</evidence>
<keyword evidence="2" id="KW-1133">Transmembrane helix</keyword>
<dbReference type="InterPro" id="IPR036457">
    <property type="entry name" value="PPM-type-like_dom_sf"/>
</dbReference>
<dbReference type="AlphaFoldDB" id="A0A4R9M2L3"/>
<feature type="domain" description="PPM-type phosphatase" evidence="3">
    <location>
        <begin position="266"/>
        <end position="493"/>
    </location>
</feature>
<dbReference type="PANTHER" id="PTHR43156">
    <property type="entry name" value="STAGE II SPORULATION PROTEIN E-RELATED"/>
    <property type="match status" value="1"/>
</dbReference>
<dbReference type="InterPro" id="IPR052016">
    <property type="entry name" value="Bact_Sigma-Reg"/>
</dbReference>
<feature type="transmembrane region" description="Helical" evidence="2">
    <location>
        <begin position="150"/>
        <end position="168"/>
    </location>
</feature>
<dbReference type="RefSeq" id="WP_135758545.1">
    <property type="nucleotide sequence ID" value="NZ_RQHW01000002.1"/>
</dbReference>
<evidence type="ECO:0000313" key="5">
    <source>
        <dbReference type="Proteomes" id="UP000298058"/>
    </source>
</evidence>
<dbReference type="GO" id="GO:0016791">
    <property type="term" value="F:phosphatase activity"/>
    <property type="evidence" value="ECO:0007669"/>
    <property type="project" value="TreeGrafter"/>
</dbReference>
<dbReference type="Gene3D" id="1.25.40.10">
    <property type="entry name" value="Tetratricopeptide repeat domain"/>
    <property type="match status" value="1"/>
</dbReference>
<keyword evidence="1" id="KW-0378">Hydrolase</keyword>
<feature type="transmembrane region" description="Helical" evidence="2">
    <location>
        <begin position="101"/>
        <end position="121"/>
    </location>
</feature>
<accession>A0A4R9M2L3</accession>
<keyword evidence="5" id="KW-1185">Reference proteome</keyword>
<keyword evidence="2" id="KW-0472">Membrane</keyword>
<evidence type="ECO:0000313" key="4">
    <source>
        <dbReference type="EMBL" id="TGN21010.1"/>
    </source>
</evidence>
<name>A0A4R9M2L3_9LEPT</name>
<dbReference type="InterPro" id="IPR001932">
    <property type="entry name" value="PPM-type_phosphatase-like_dom"/>
</dbReference>
<sequence>MSKFSPFTNFLKKILDLTHERQEYAEAYYEELNRQSRILHIPGSILGIFCWLGFAFDTDPKLHPEFPELFYFRMGLSLFSASFLLIIYISHLFRLNLRGKGLGWSYAYIAYLLNATAFFTGRIADDPAYVSGFQMVIMILPFMPFPRRAVFIYYPISIFIFFVSVLIYRPNLSTVSAAYSMQNLVLSYVLGLFSGYIIERFRFNSFLSHQKILLKNKEVSESMDEIRALKNKQDGDYFLTTLLFNPLIAKETESSMVRIEYVLNQHKKFFFREKEYSLGGDYLSVYNLILQGKKYKAFINGDAMGKSIQGAGGAIVLGAVYNSIIIRSKMDPNSSNRSPERWLKDCFMDLQKVFETFDGGMLVSAVLGLLDETSGTLYYINLEHPWMVLYRDGKASFIKSESHFYKLGVSGIQSELSISTFRMKQGDKIFCGSDGKDDIIIEELANGKRVINEDETEFLHRLEMAEGDTLKVESELRSFGLFSDDFSLISLEFVGENSPRPNKNFSAAREALIAKQYDDALRLLTEYQTPLAASSNEYKLFSRIHEKRDDLFSAIDYAGMALEADPSDTDWLFHTSLLFKRMYSLQKSAAYLSESQELSERVRLRNPQNIKNLIHLADIYRLQGNKERASYLIAKVNRISPNDLMAEALAKKLV</sequence>
<dbReference type="Pfam" id="PF07228">
    <property type="entry name" value="SpoIIE"/>
    <property type="match status" value="1"/>
</dbReference>
<dbReference type="PANTHER" id="PTHR43156:SF2">
    <property type="entry name" value="STAGE II SPORULATION PROTEIN E"/>
    <property type="match status" value="1"/>
</dbReference>
<reference evidence="4" key="1">
    <citation type="journal article" date="2019" name="PLoS Negl. Trop. Dis.">
        <title>Revisiting the worldwide diversity of Leptospira species in the environment.</title>
        <authorList>
            <person name="Vincent A.T."/>
            <person name="Schiettekatte O."/>
            <person name="Bourhy P."/>
            <person name="Veyrier F.J."/>
            <person name="Picardeau M."/>
        </authorList>
    </citation>
    <scope>NUCLEOTIDE SEQUENCE [LARGE SCALE GENOMIC DNA]</scope>
    <source>
        <strain evidence="4">201300427</strain>
    </source>
</reference>
<feature type="transmembrane region" description="Helical" evidence="2">
    <location>
        <begin position="180"/>
        <end position="198"/>
    </location>
</feature>
<dbReference type="OrthoDB" id="341979at2"/>
<gene>
    <name evidence="4" type="ORF">EHS15_00370</name>
</gene>
<dbReference type="SMART" id="SM00331">
    <property type="entry name" value="PP2C_SIG"/>
    <property type="match status" value="1"/>
</dbReference>
<comment type="caution">
    <text evidence="4">The sequence shown here is derived from an EMBL/GenBank/DDBJ whole genome shotgun (WGS) entry which is preliminary data.</text>
</comment>
<dbReference type="EMBL" id="RQHW01000002">
    <property type="protein sequence ID" value="TGN21010.1"/>
    <property type="molecule type" value="Genomic_DNA"/>
</dbReference>
<dbReference type="SUPFAM" id="SSF48452">
    <property type="entry name" value="TPR-like"/>
    <property type="match status" value="1"/>
</dbReference>
<feature type="transmembrane region" description="Helical" evidence="2">
    <location>
        <begin position="38"/>
        <end position="58"/>
    </location>
</feature>
<feature type="transmembrane region" description="Helical" evidence="2">
    <location>
        <begin position="70"/>
        <end position="89"/>
    </location>
</feature>
<dbReference type="InterPro" id="IPR011990">
    <property type="entry name" value="TPR-like_helical_dom_sf"/>
</dbReference>
<dbReference type="Gene3D" id="3.60.40.10">
    <property type="entry name" value="PPM-type phosphatase domain"/>
    <property type="match status" value="1"/>
</dbReference>
<proteinExistence type="predicted"/>
<keyword evidence="2" id="KW-0812">Transmembrane</keyword>